<dbReference type="EMBL" id="MU827320">
    <property type="protein sequence ID" value="KAJ7357610.1"/>
    <property type="molecule type" value="Genomic_DNA"/>
</dbReference>
<gene>
    <name evidence="1" type="ORF">OS493_024423</name>
</gene>
<keyword evidence="2" id="KW-1185">Reference proteome</keyword>
<evidence type="ECO:0000313" key="2">
    <source>
        <dbReference type="Proteomes" id="UP001163046"/>
    </source>
</evidence>
<comment type="caution">
    <text evidence="1">The sequence shown here is derived from an EMBL/GenBank/DDBJ whole genome shotgun (WGS) entry which is preliminary data.</text>
</comment>
<reference evidence="1" key="1">
    <citation type="submission" date="2023-01" db="EMBL/GenBank/DDBJ databases">
        <title>Genome assembly of the deep-sea coral Lophelia pertusa.</title>
        <authorList>
            <person name="Herrera S."/>
            <person name="Cordes E."/>
        </authorList>
    </citation>
    <scope>NUCLEOTIDE SEQUENCE</scope>
    <source>
        <strain evidence="1">USNM1676648</strain>
        <tissue evidence="1">Polyp</tissue>
    </source>
</reference>
<accession>A0A9W9YLX9</accession>
<dbReference type="AlphaFoldDB" id="A0A9W9YLX9"/>
<sequence>MPVVRQATGKCHETMARETWDVQEFIGQRACVKVVDVSSGGWDHINFDDLKGDISCGQD</sequence>
<protein>
    <submittedName>
        <fullName evidence="1">Uncharacterized protein</fullName>
    </submittedName>
</protein>
<proteinExistence type="predicted"/>
<dbReference type="OrthoDB" id="202537at2759"/>
<dbReference type="Proteomes" id="UP001163046">
    <property type="component" value="Unassembled WGS sequence"/>
</dbReference>
<organism evidence="1 2">
    <name type="scientific">Desmophyllum pertusum</name>
    <dbReference type="NCBI Taxonomy" id="174260"/>
    <lineage>
        <taxon>Eukaryota</taxon>
        <taxon>Metazoa</taxon>
        <taxon>Cnidaria</taxon>
        <taxon>Anthozoa</taxon>
        <taxon>Hexacorallia</taxon>
        <taxon>Scleractinia</taxon>
        <taxon>Caryophylliina</taxon>
        <taxon>Caryophylliidae</taxon>
        <taxon>Desmophyllum</taxon>
    </lineage>
</organism>
<name>A0A9W9YLX9_9CNID</name>
<evidence type="ECO:0000313" key="1">
    <source>
        <dbReference type="EMBL" id="KAJ7357610.1"/>
    </source>
</evidence>